<evidence type="ECO:0000313" key="6">
    <source>
        <dbReference type="EMBL" id="SDO72688.1"/>
    </source>
</evidence>
<comment type="catalytic activity">
    <reaction evidence="5">
        <text>alpha-D-glucose 6-phosphate = beta-D-fructose 6-phosphate</text>
        <dbReference type="Rhea" id="RHEA:11816"/>
        <dbReference type="ChEBI" id="CHEBI:57634"/>
        <dbReference type="ChEBI" id="CHEBI:58225"/>
        <dbReference type="EC" id="5.3.1.9"/>
    </reaction>
</comment>
<organism evidence="6 7">
    <name type="scientific">Filomicrobium insigne</name>
    <dbReference type="NCBI Taxonomy" id="418854"/>
    <lineage>
        <taxon>Bacteria</taxon>
        <taxon>Pseudomonadati</taxon>
        <taxon>Pseudomonadota</taxon>
        <taxon>Alphaproteobacteria</taxon>
        <taxon>Hyphomicrobiales</taxon>
        <taxon>Hyphomicrobiaceae</taxon>
        <taxon>Filomicrobium</taxon>
    </lineage>
</organism>
<name>A0A1H0LWV9_9HYPH</name>
<dbReference type="PANTHER" id="PTHR11469:SF1">
    <property type="entry name" value="GLUCOSE-6-PHOSPHATE ISOMERASE"/>
    <property type="match status" value="1"/>
</dbReference>
<dbReference type="InterPro" id="IPR018189">
    <property type="entry name" value="Phosphoglucose_isomerase_CS"/>
</dbReference>
<comment type="similarity">
    <text evidence="5">Belongs to the GPI family.</text>
</comment>
<dbReference type="InterPro" id="IPR035482">
    <property type="entry name" value="SIS_PGI_2"/>
</dbReference>
<gene>
    <name evidence="6" type="ORF">SAMN04488061_1494</name>
</gene>
<dbReference type="PANTHER" id="PTHR11469">
    <property type="entry name" value="GLUCOSE-6-PHOSPHATE ISOMERASE"/>
    <property type="match status" value="1"/>
</dbReference>
<comment type="pathway">
    <text evidence="5">Carbohydrate degradation; glycolysis; D-glyceraldehyde 3-phosphate and glycerone phosphate from D-glucose: step 2/4.</text>
</comment>
<evidence type="ECO:0000256" key="2">
    <source>
        <dbReference type="ARBA" id="ARBA00022432"/>
    </source>
</evidence>
<evidence type="ECO:0000256" key="5">
    <source>
        <dbReference type="RuleBase" id="RU000612"/>
    </source>
</evidence>
<keyword evidence="4 5" id="KW-0413">Isomerase</keyword>
<dbReference type="CDD" id="cd05016">
    <property type="entry name" value="SIS_PGI_2"/>
    <property type="match status" value="1"/>
</dbReference>
<dbReference type="SUPFAM" id="SSF53697">
    <property type="entry name" value="SIS domain"/>
    <property type="match status" value="1"/>
</dbReference>
<dbReference type="InterPro" id="IPR001672">
    <property type="entry name" value="G6P_Isomerase"/>
</dbReference>
<dbReference type="PRINTS" id="PR00662">
    <property type="entry name" value="G6PISOMERASE"/>
</dbReference>
<dbReference type="Proteomes" id="UP000198795">
    <property type="component" value="Unassembled WGS sequence"/>
</dbReference>
<reference evidence="6 7" key="1">
    <citation type="submission" date="2016-10" db="EMBL/GenBank/DDBJ databases">
        <authorList>
            <person name="Varghese N."/>
            <person name="Submissions S."/>
        </authorList>
    </citation>
    <scope>NUCLEOTIDE SEQUENCE [LARGE SCALE GENOMIC DNA]</scope>
    <source>
        <strain evidence="6 7">CGMCC 1.6497</strain>
    </source>
</reference>
<dbReference type="PROSITE" id="PS00174">
    <property type="entry name" value="P_GLUCOSE_ISOMERASE_2"/>
    <property type="match status" value="1"/>
</dbReference>
<evidence type="ECO:0000313" key="7">
    <source>
        <dbReference type="Proteomes" id="UP000198795"/>
    </source>
</evidence>
<keyword evidence="7" id="KW-1185">Reference proteome</keyword>
<protein>
    <recommendedName>
        <fullName evidence="1 5">Glucose-6-phosphate isomerase</fullName>
        <ecNumber evidence="1 5">5.3.1.9</ecNumber>
    </recommendedName>
</protein>
<proteinExistence type="inferred from homology"/>
<keyword evidence="2 5" id="KW-0312">Gluconeogenesis</keyword>
<dbReference type="RefSeq" id="WP_090227755.1">
    <property type="nucleotide sequence ID" value="NZ_FNJC01000002.1"/>
</dbReference>
<accession>A0A1H0LWV9</accession>
<dbReference type="Pfam" id="PF00342">
    <property type="entry name" value="PGI"/>
    <property type="match status" value="1"/>
</dbReference>
<sequence length="459" mass="48716">MTNPVSLSKNSASAEGCAPFRISIDGCMETVIGRHGLSEHLLSRYLKRAEPELAKLRDHYKTGRLPLLNIPEETADLDDAHAALARLSEGARLIVFFGTGGSGLGGQTLAQLAGWNIPGGAAPDQRKRPRTRFYDNLDGATLSGALDILDLETTRFVVTSKSGSTTETLAQAIAALSAVKAAGLEARIPELFLGITEEDKPGKSNGLRSLFAAHGIPMLAHHDGIGGRYSCLTNVGLMPAMARGLDAFAVRQGAADVVQKMLDARRPADFAPAVSAAAAVALNKEKGVRLSVIMPYADRLGRLADWYVQLWAESLGKNGQGTCPIAAVGPLDQHSQLQFFMDGPPELWVTVVRVATVGNGPVVDAEMARQAGADYMAGRHVGDIVAAQAAALPEALAQAGRPVRTIDVDRLDERAIGGILMHFMLETILAGRIMGIDPFDQPAVELAKILTRKRLDAGI</sequence>
<dbReference type="EC" id="5.3.1.9" evidence="1 5"/>
<evidence type="ECO:0000256" key="4">
    <source>
        <dbReference type="ARBA" id="ARBA00023235"/>
    </source>
</evidence>
<dbReference type="GO" id="GO:0016853">
    <property type="term" value="F:isomerase activity"/>
    <property type="evidence" value="ECO:0007669"/>
    <property type="project" value="UniProtKB-KW"/>
</dbReference>
<keyword evidence="3 5" id="KW-0324">Glycolysis</keyword>
<comment type="caution">
    <text evidence="6">The sequence shown here is derived from an EMBL/GenBank/DDBJ whole genome shotgun (WGS) entry which is preliminary data.</text>
</comment>
<dbReference type="EMBL" id="FNJC01000002">
    <property type="protein sequence ID" value="SDO72688.1"/>
    <property type="molecule type" value="Genomic_DNA"/>
</dbReference>
<dbReference type="InterPro" id="IPR046348">
    <property type="entry name" value="SIS_dom_sf"/>
</dbReference>
<evidence type="ECO:0000256" key="1">
    <source>
        <dbReference type="ARBA" id="ARBA00011952"/>
    </source>
</evidence>
<dbReference type="PROSITE" id="PS51463">
    <property type="entry name" value="P_GLUCOSE_ISOMERASE_3"/>
    <property type="match status" value="1"/>
</dbReference>
<evidence type="ECO:0000256" key="3">
    <source>
        <dbReference type="ARBA" id="ARBA00023152"/>
    </source>
</evidence>
<dbReference type="Gene3D" id="3.40.50.10490">
    <property type="entry name" value="Glucose-6-phosphate isomerase like protein, domain 1"/>
    <property type="match status" value="2"/>
</dbReference>